<dbReference type="InterPro" id="IPR005025">
    <property type="entry name" value="FMN_Rdtase-like_dom"/>
</dbReference>
<evidence type="ECO:0000259" key="3">
    <source>
        <dbReference type="Pfam" id="PF03358"/>
    </source>
</evidence>
<evidence type="ECO:0000313" key="5">
    <source>
        <dbReference type="Proteomes" id="UP001525890"/>
    </source>
</evidence>
<feature type="domain" description="NADPH-dependent FMN reductase-like" evidence="3">
    <location>
        <begin position="6"/>
        <end position="140"/>
    </location>
</feature>
<dbReference type="Gene3D" id="3.40.50.360">
    <property type="match status" value="1"/>
</dbReference>
<gene>
    <name evidence="4" type="ORF">NG799_23615</name>
</gene>
<dbReference type="PANTHER" id="PTHR43278">
    <property type="entry name" value="NAD(P)H-DEPENDENT FMN-CONTAINING OXIDOREDUCTASE YWQN-RELATED"/>
    <property type="match status" value="1"/>
</dbReference>
<evidence type="ECO:0000313" key="4">
    <source>
        <dbReference type="EMBL" id="MCT7969309.1"/>
    </source>
</evidence>
<dbReference type="InterPro" id="IPR051796">
    <property type="entry name" value="ISF_SsuE-like"/>
</dbReference>
<protein>
    <submittedName>
        <fullName evidence="4">NAD(P)H-dependent oxidoreductase</fullName>
    </submittedName>
</protein>
<dbReference type="PANTHER" id="PTHR43278:SF2">
    <property type="entry name" value="IRON-SULFUR FLAVOPROTEIN"/>
    <property type="match status" value="1"/>
</dbReference>
<dbReference type="RefSeq" id="WP_368008782.1">
    <property type="nucleotide sequence ID" value="NZ_JAMXFF010000047.1"/>
</dbReference>
<evidence type="ECO:0000256" key="2">
    <source>
        <dbReference type="ARBA" id="ARBA00022643"/>
    </source>
</evidence>
<sequence>MSSGKKVVGIVGSYRKGGTIDTVVSEVLAEAENQGAEISKIYLQDRQIEFCTNCRVCLQEPGPERGDCVLKDEMDGILQEVDKADSLVIGAPVNFGNINALTQRFLERCVCYGYWPWNTPAPQMRKSEASKKAVLISASAMPGFMARWLSGAIKSLKALAKMLGAKPIGIIFVGMVTSKQGGLSDKIKRQARDLGQKLVG</sequence>
<evidence type="ECO:0000256" key="1">
    <source>
        <dbReference type="ARBA" id="ARBA00022630"/>
    </source>
</evidence>
<organism evidence="4 5">
    <name type="scientific">Laspinema palackyanum D2a</name>
    <dbReference type="NCBI Taxonomy" id="2953684"/>
    <lineage>
        <taxon>Bacteria</taxon>
        <taxon>Bacillati</taxon>
        <taxon>Cyanobacteriota</taxon>
        <taxon>Cyanophyceae</taxon>
        <taxon>Oscillatoriophycideae</taxon>
        <taxon>Oscillatoriales</taxon>
        <taxon>Laspinemataceae</taxon>
        <taxon>Laspinema</taxon>
        <taxon>Laspinema palackyanum</taxon>
    </lineage>
</organism>
<accession>A0ABT2MX31</accession>
<reference evidence="4 5" key="1">
    <citation type="journal article" date="2022" name="Front. Microbiol.">
        <title>High genomic differentiation and limited gene flow indicate recent cryptic speciation within the genus Laspinema (cyanobacteria).</title>
        <authorList>
            <person name="Stanojkovic A."/>
            <person name="Skoupy S."/>
            <person name="Skaloud P."/>
            <person name="Dvorak P."/>
        </authorList>
    </citation>
    <scope>NUCLEOTIDE SEQUENCE [LARGE SCALE GENOMIC DNA]</scope>
    <source>
        <strain evidence="4 5">D2a</strain>
    </source>
</reference>
<keyword evidence="2" id="KW-0288">FMN</keyword>
<dbReference type="EMBL" id="JAMXFF010000047">
    <property type="protein sequence ID" value="MCT7969309.1"/>
    <property type="molecule type" value="Genomic_DNA"/>
</dbReference>
<keyword evidence="5" id="KW-1185">Reference proteome</keyword>
<proteinExistence type="predicted"/>
<dbReference type="Pfam" id="PF03358">
    <property type="entry name" value="FMN_red"/>
    <property type="match status" value="1"/>
</dbReference>
<keyword evidence="1" id="KW-0285">Flavoprotein</keyword>
<dbReference type="Proteomes" id="UP001525890">
    <property type="component" value="Unassembled WGS sequence"/>
</dbReference>
<name>A0ABT2MX31_9CYAN</name>
<dbReference type="InterPro" id="IPR029039">
    <property type="entry name" value="Flavoprotein-like_sf"/>
</dbReference>
<comment type="caution">
    <text evidence="4">The sequence shown here is derived from an EMBL/GenBank/DDBJ whole genome shotgun (WGS) entry which is preliminary data.</text>
</comment>
<dbReference type="SUPFAM" id="SSF52218">
    <property type="entry name" value="Flavoproteins"/>
    <property type="match status" value="1"/>
</dbReference>